<evidence type="ECO:0000256" key="1">
    <source>
        <dbReference type="ARBA" id="ARBA00004141"/>
    </source>
</evidence>
<proteinExistence type="inferred from homology"/>
<dbReference type="GO" id="GO:0005886">
    <property type="term" value="C:plasma membrane"/>
    <property type="evidence" value="ECO:0007669"/>
    <property type="project" value="UniProtKB-SubCell"/>
</dbReference>
<evidence type="ECO:0000256" key="2">
    <source>
        <dbReference type="ARBA" id="ARBA00022692"/>
    </source>
</evidence>
<dbReference type="InterPro" id="IPR052730">
    <property type="entry name" value="Sugar_ABC_transporter"/>
</dbReference>
<dbReference type="Gene3D" id="1.10.3720.10">
    <property type="entry name" value="MetI-like"/>
    <property type="match status" value="1"/>
</dbReference>
<keyword evidence="5" id="KW-0813">Transport</keyword>
<keyword evidence="4 5" id="KW-0472">Membrane</keyword>
<feature type="transmembrane region" description="Helical" evidence="5">
    <location>
        <begin position="100"/>
        <end position="121"/>
    </location>
</feature>
<evidence type="ECO:0000259" key="6">
    <source>
        <dbReference type="PROSITE" id="PS50928"/>
    </source>
</evidence>
<evidence type="ECO:0000313" key="7">
    <source>
        <dbReference type="EMBL" id="RGK85837.1"/>
    </source>
</evidence>
<feature type="transmembrane region" description="Helical" evidence="5">
    <location>
        <begin position="62"/>
        <end position="88"/>
    </location>
</feature>
<dbReference type="GO" id="GO:0055085">
    <property type="term" value="P:transmembrane transport"/>
    <property type="evidence" value="ECO:0007669"/>
    <property type="project" value="InterPro"/>
</dbReference>
<protein>
    <submittedName>
        <fullName evidence="7">ABC transporter permease subunit</fullName>
    </submittedName>
</protein>
<comment type="similarity">
    <text evidence="5">Belongs to the binding-protein-dependent transport system permease family.</text>
</comment>
<feature type="transmembrane region" description="Helical" evidence="5">
    <location>
        <begin position="255"/>
        <end position="278"/>
    </location>
</feature>
<feature type="transmembrane region" description="Helical" evidence="5">
    <location>
        <begin position="15"/>
        <end position="41"/>
    </location>
</feature>
<feature type="transmembrane region" description="Helical" evidence="5">
    <location>
        <begin position="203"/>
        <end position="223"/>
    </location>
</feature>
<evidence type="ECO:0000256" key="5">
    <source>
        <dbReference type="RuleBase" id="RU363032"/>
    </source>
</evidence>
<dbReference type="Pfam" id="PF00528">
    <property type="entry name" value="BPD_transp_1"/>
    <property type="match status" value="1"/>
</dbReference>
<comment type="subcellular location">
    <subcellularLocation>
        <location evidence="5">Cell membrane</location>
        <topology evidence="5">Multi-pass membrane protein</topology>
    </subcellularLocation>
    <subcellularLocation>
        <location evidence="1">Membrane</location>
        <topology evidence="1">Multi-pass membrane protein</topology>
    </subcellularLocation>
</comment>
<dbReference type="PROSITE" id="PS50928">
    <property type="entry name" value="ABC_TM1"/>
    <property type="match status" value="1"/>
</dbReference>
<dbReference type="InterPro" id="IPR000515">
    <property type="entry name" value="MetI-like"/>
</dbReference>
<comment type="caution">
    <text evidence="7">The sequence shown here is derived from an EMBL/GenBank/DDBJ whole genome shotgun (WGS) entry which is preliminary data.</text>
</comment>
<sequence length="298" mass="32686">MKKKVVPYLLLVPQIVLIIIFLIGLITGITQSFGVIPAFGLREPTLKYYKEILMKPELFQSVSYSLKIAFLSAAIATAGGVILAGLCVSVRQTSGLMMRIIQMPIIVPHVVVAIFAVNICSQNGILARIGYALGLISDQQQFPLIIYDAHGFGIILAYVWKELPFIVYFVIALMANINGKLGEAARNLGAGKICTFVKVTLPLCKETIISGFLIIFVFALGAYELPFLLGATTPKALPILAYQQYIHPNLENRPYAMALNGVIICISMVSAVLYFAMLKKNVSYLAGKNHEEKKKINT</sequence>
<evidence type="ECO:0000256" key="4">
    <source>
        <dbReference type="ARBA" id="ARBA00023136"/>
    </source>
</evidence>
<reference evidence="7 8" key="1">
    <citation type="submission" date="2018-08" db="EMBL/GenBank/DDBJ databases">
        <title>A genome reference for cultivated species of the human gut microbiota.</title>
        <authorList>
            <person name="Zou Y."/>
            <person name="Xue W."/>
            <person name="Luo G."/>
        </authorList>
    </citation>
    <scope>NUCLEOTIDE SEQUENCE [LARGE SCALE GENOMIC DNA]</scope>
    <source>
        <strain evidence="7 8">TF09-3</strain>
    </source>
</reference>
<name>A0A3E4Q0Q0_9FIRM</name>
<evidence type="ECO:0000313" key="8">
    <source>
        <dbReference type="Proteomes" id="UP000261324"/>
    </source>
</evidence>
<dbReference type="EMBL" id="QSRA01000002">
    <property type="protein sequence ID" value="RGK85837.1"/>
    <property type="molecule type" value="Genomic_DNA"/>
</dbReference>
<dbReference type="SUPFAM" id="SSF161098">
    <property type="entry name" value="MetI-like"/>
    <property type="match status" value="1"/>
</dbReference>
<dbReference type="AlphaFoldDB" id="A0A3E4Q0Q0"/>
<keyword evidence="2 5" id="KW-0812">Transmembrane</keyword>
<accession>A0A3E4Q0Q0</accession>
<evidence type="ECO:0000256" key="3">
    <source>
        <dbReference type="ARBA" id="ARBA00022989"/>
    </source>
</evidence>
<organism evidence="7 8">
    <name type="scientific">Dorea formicigenerans</name>
    <dbReference type="NCBI Taxonomy" id="39486"/>
    <lineage>
        <taxon>Bacteria</taxon>
        <taxon>Bacillati</taxon>
        <taxon>Bacillota</taxon>
        <taxon>Clostridia</taxon>
        <taxon>Lachnospirales</taxon>
        <taxon>Lachnospiraceae</taxon>
        <taxon>Dorea</taxon>
    </lineage>
</organism>
<dbReference type="Proteomes" id="UP000261324">
    <property type="component" value="Unassembled WGS sequence"/>
</dbReference>
<gene>
    <name evidence="7" type="ORF">DXC93_01845</name>
</gene>
<dbReference type="InterPro" id="IPR035906">
    <property type="entry name" value="MetI-like_sf"/>
</dbReference>
<keyword evidence="3 5" id="KW-1133">Transmembrane helix</keyword>
<dbReference type="RefSeq" id="WP_117658678.1">
    <property type="nucleotide sequence ID" value="NZ_QSRA01000002.1"/>
</dbReference>
<feature type="domain" description="ABC transmembrane type-1" evidence="6">
    <location>
        <begin position="62"/>
        <end position="274"/>
    </location>
</feature>
<dbReference type="CDD" id="cd06261">
    <property type="entry name" value="TM_PBP2"/>
    <property type="match status" value="1"/>
</dbReference>
<dbReference type="PANTHER" id="PTHR43759:SF1">
    <property type="entry name" value="GLUCOSE IMPORT SYSTEM PERMEASE PROTEIN GLCT"/>
    <property type="match status" value="1"/>
</dbReference>
<dbReference type="PANTHER" id="PTHR43759">
    <property type="entry name" value="TREHALOSE TRANSPORT SYSTEM PERMEASE PROTEIN SUGA"/>
    <property type="match status" value="1"/>
</dbReference>